<organism evidence="1">
    <name type="scientific">Pithovirus LCPAC102</name>
    <dbReference type="NCBI Taxonomy" id="2506587"/>
    <lineage>
        <taxon>Viruses</taxon>
        <taxon>Pithoviruses</taxon>
    </lineage>
</organism>
<protein>
    <submittedName>
        <fullName evidence="1">Uncharacterized protein</fullName>
    </submittedName>
</protein>
<proteinExistence type="predicted"/>
<sequence length="106" mass="12642">MDYSLKIGQNTLLEIMDNIKVYYIKADIIFEGKSCSRSCLTLSSDSYKINIVYSNYNKETEISDIKWNKTYTYGSIPEYHIFMDLVYLDLKKYKDHQNKWKILLID</sequence>
<gene>
    <name evidence="1" type="ORF">LCPAC102_01030</name>
</gene>
<dbReference type="EMBL" id="MK500468">
    <property type="protein sequence ID" value="QBK90190.1"/>
    <property type="molecule type" value="Genomic_DNA"/>
</dbReference>
<evidence type="ECO:0000313" key="1">
    <source>
        <dbReference type="EMBL" id="QBK90190.1"/>
    </source>
</evidence>
<name>A0A481Z6A5_9VIRU</name>
<reference evidence="1" key="1">
    <citation type="journal article" date="2019" name="MBio">
        <title>Virus Genomes from Deep Sea Sediments Expand the Ocean Megavirome and Support Independent Origins of Viral Gigantism.</title>
        <authorList>
            <person name="Backstrom D."/>
            <person name="Yutin N."/>
            <person name="Jorgensen S.L."/>
            <person name="Dharamshi J."/>
            <person name="Homa F."/>
            <person name="Zaremba-Niedwiedzka K."/>
            <person name="Spang A."/>
            <person name="Wolf Y.I."/>
            <person name="Koonin E.V."/>
            <person name="Ettema T.J."/>
        </authorList>
    </citation>
    <scope>NUCLEOTIDE SEQUENCE</scope>
</reference>
<accession>A0A481Z6A5</accession>